<dbReference type="Gene3D" id="2.80.10.50">
    <property type="match status" value="2"/>
</dbReference>
<dbReference type="Pfam" id="PF17164">
    <property type="entry name" value="DUF5122"/>
    <property type="match status" value="4"/>
</dbReference>
<evidence type="ECO:0000313" key="6">
    <source>
        <dbReference type="Proteomes" id="UP001270053"/>
    </source>
</evidence>
<evidence type="ECO:0000313" key="5">
    <source>
        <dbReference type="EMBL" id="MDX6184731.1"/>
    </source>
</evidence>
<dbReference type="RefSeq" id="WP_229975771.1">
    <property type="nucleotide sequence ID" value="NZ_CP087133.1"/>
</dbReference>
<evidence type="ECO:0000313" key="4">
    <source>
        <dbReference type="EMBL" id="MDX6181130.1"/>
    </source>
</evidence>
<comment type="caution">
    <text evidence="5">The sequence shown here is derived from an EMBL/GenBank/DDBJ whole genome shotgun (WGS) entry which is preliminary data.</text>
</comment>
<organism evidence="5 6">
    <name type="scientific">Flavobacterium flavipigmentatum</name>
    <dbReference type="NCBI Taxonomy" id="2893884"/>
    <lineage>
        <taxon>Bacteria</taxon>
        <taxon>Pseudomonadati</taxon>
        <taxon>Bacteroidota</taxon>
        <taxon>Flavobacteriia</taxon>
        <taxon>Flavobacteriales</taxon>
        <taxon>Flavobacteriaceae</taxon>
        <taxon>Flavobacterium</taxon>
    </lineage>
</organism>
<dbReference type="Proteomes" id="UP001270053">
    <property type="component" value="Unassembled WGS sequence"/>
</dbReference>
<dbReference type="EMBL" id="JAWXVH010000001">
    <property type="protein sequence ID" value="MDX6184731.1"/>
    <property type="molecule type" value="Genomic_DNA"/>
</dbReference>
<gene>
    <name evidence="4" type="ORF">SGQ18_03120</name>
    <name evidence="5" type="ORF">SGQ44_03125</name>
</gene>
<feature type="domain" description="Secretion system C-terminal sorting" evidence="3">
    <location>
        <begin position="445"/>
        <end position="520"/>
    </location>
</feature>
<dbReference type="EMBL" id="JAWXVG010000001">
    <property type="protein sequence ID" value="MDX6181130.1"/>
    <property type="molecule type" value="Genomic_DNA"/>
</dbReference>
<protein>
    <submittedName>
        <fullName evidence="5">T9SS type A sorting domain-containing protein</fullName>
    </submittedName>
</protein>
<proteinExistence type="predicted"/>
<feature type="signal peptide" evidence="2">
    <location>
        <begin position="1"/>
        <end position="23"/>
    </location>
</feature>
<keyword evidence="1 2" id="KW-0732">Signal</keyword>
<reference evidence="5 7" key="1">
    <citation type="submission" date="2023-11" db="EMBL/GenBank/DDBJ databases">
        <title>Unpublished Manusciprt.</title>
        <authorList>
            <person name="Saticioglu I.B."/>
            <person name="Ay H."/>
            <person name="Ajmi N."/>
            <person name="Altun S."/>
            <person name="Duman M."/>
        </authorList>
    </citation>
    <scope>NUCLEOTIDE SEQUENCE</scope>
    <source>
        <strain evidence="4 7">Fl-33</strain>
        <strain evidence="5">Fl-77</strain>
    </source>
</reference>
<sequence>MKNITKNLIILFTNLLISNILYSQNGSLDTTFGILGKTSNNFGQNNQAYDSKIQNDGKIIVVGNTYSIAPGSSFLVTRYLTNGDLDVSFGDSGYVTTLVGDHCSASSVSLQNDGKIVVAGTTFTQSGNITDSDIMIVRYNNDGKLDLTFGINGIKILKLNYSQTINSILIQSNGNIIVGGGFTLMTNPNQDTFGLARLTPNGTVDTTFGVNGYVYTPNIYRGEILDMKFIDNEDIIAVGRRHIISNYLMVRYNSNGQVINSFGNNNNGIVEVSYNNIAQLNKCVISSNNEIYAAGSTYNNIKYKAFITKYNSNGIIDNTFGTNGIILRDFGNTSTGVSISSFADDICFDNNNNLIVGYGVGPINDYDFGLESFNSAGVLNNSFGKNGFFTTTFGDGHEYFSTMLIQSDNKIVMAGNKGNQVLARINNQTNLSNYSIDEVKNISFFPNPFNGLDEIYININGSGKINIDLYDLNGKLISKLITDKILYDTLNVEKLNLSRIDLPKGMYLLKINLNDQVFKAIKIIKN</sequence>
<dbReference type="AlphaFoldDB" id="A0AAJ2S6A0"/>
<name>A0AAJ2S6A0_9FLAO</name>
<evidence type="ECO:0000256" key="1">
    <source>
        <dbReference type="ARBA" id="ARBA00022729"/>
    </source>
</evidence>
<evidence type="ECO:0000256" key="2">
    <source>
        <dbReference type="SAM" id="SignalP"/>
    </source>
</evidence>
<accession>A0AAJ2S6A0</accession>
<dbReference type="NCBIfam" id="TIGR02608">
    <property type="entry name" value="delta_60_rpt"/>
    <property type="match status" value="6"/>
</dbReference>
<dbReference type="InterPro" id="IPR026444">
    <property type="entry name" value="Secre_tail"/>
</dbReference>
<dbReference type="Proteomes" id="UP001278738">
    <property type="component" value="Unassembled WGS sequence"/>
</dbReference>
<dbReference type="Pfam" id="PF18962">
    <property type="entry name" value="Por_Secre_tail"/>
    <property type="match status" value="1"/>
</dbReference>
<dbReference type="InterPro" id="IPR013431">
    <property type="entry name" value="Delta_60_rpt"/>
</dbReference>
<feature type="chain" id="PRO_5042530411" evidence="2">
    <location>
        <begin position="24"/>
        <end position="526"/>
    </location>
</feature>
<dbReference type="NCBIfam" id="TIGR04183">
    <property type="entry name" value="Por_Secre_tail"/>
    <property type="match status" value="1"/>
</dbReference>
<keyword evidence="7" id="KW-1185">Reference proteome</keyword>
<evidence type="ECO:0000259" key="3">
    <source>
        <dbReference type="Pfam" id="PF18962"/>
    </source>
</evidence>
<evidence type="ECO:0000313" key="7">
    <source>
        <dbReference type="Proteomes" id="UP001278738"/>
    </source>
</evidence>